<keyword evidence="2" id="KW-1185">Reference proteome</keyword>
<dbReference type="EMBL" id="GG698498">
    <property type="protein sequence ID" value="EGD96969.1"/>
    <property type="molecule type" value="Genomic_DNA"/>
</dbReference>
<dbReference type="AlphaFoldDB" id="F2S070"/>
<gene>
    <name evidence="1" type="ORF">TESG_08467</name>
</gene>
<proteinExistence type="predicted"/>
<name>F2S070_TRIT1</name>
<protein>
    <submittedName>
        <fullName evidence="1">Uncharacterized protein</fullName>
    </submittedName>
</protein>
<dbReference type="HOGENOM" id="CLU_1769433_0_0_1"/>
<accession>F2S070</accession>
<sequence>MLSRRTQETVARSHGGLRNISCDLISSQHKFQNRPEILPALRISLKYQYSHFEGKEDNKTLGPLGCLTGPDTPSNLESYFHHGGREAAIAKYTGSTHRADVDTYQMPWKELSIKIPADPWGFKSRKWSVWKRERDNLTAIYVRKVGY</sequence>
<reference evidence="2" key="1">
    <citation type="journal article" date="2012" name="MBio">
        <title>Comparative genome analysis of Trichophyton rubrum and related dermatophytes reveals candidate genes involved in infection.</title>
        <authorList>
            <person name="Martinez D.A."/>
            <person name="Oliver B.G."/>
            <person name="Graeser Y."/>
            <person name="Goldberg J.M."/>
            <person name="Li W."/>
            <person name="Martinez-Rossi N.M."/>
            <person name="Monod M."/>
            <person name="Shelest E."/>
            <person name="Barton R.C."/>
            <person name="Birch E."/>
            <person name="Brakhage A.A."/>
            <person name="Chen Z."/>
            <person name="Gurr S.J."/>
            <person name="Heiman D."/>
            <person name="Heitman J."/>
            <person name="Kosti I."/>
            <person name="Rossi A."/>
            <person name="Saif S."/>
            <person name="Samalova M."/>
            <person name="Saunders C.W."/>
            <person name="Shea T."/>
            <person name="Summerbell R.C."/>
            <person name="Xu J."/>
            <person name="Young S."/>
            <person name="Zeng Q."/>
            <person name="Birren B.W."/>
            <person name="Cuomo C.A."/>
            <person name="White T.C."/>
        </authorList>
    </citation>
    <scope>NUCLEOTIDE SEQUENCE [LARGE SCALE GENOMIC DNA]</scope>
    <source>
        <strain evidence="2">CBS 112818</strain>
    </source>
</reference>
<evidence type="ECO:0000313" key="1">
    <source>
        <dbReference type="EMBL" id="EGD96969.1"/>
    </source>
</evidence>
<dbReference type="Proteomes" id="UP000009172">
    <property type="component" value="Unassembled WGS sequence"/>
</dbReference>
<organism evidence="1 2">
    <name type="scientific">Trichophyton tonsurans (strain CBS 112818)</name>
    <name type="common">Scalp ringworm fungus</name>
    <dbReference type="NCBI Taxonomy" id="647933"/>
    <lineage>
        <taxon>Eukaryota</taxon>
        <taxon>Fungi</taxon>
        <taxon>Dikarya</taxon>
        <taxon>Ascomycota</taxon>
        <taxon>Pezizomycotina</taxon>
        <taxon>Eurotiomycetes</taxon>
        <taxon>Eurotiomycetidae</taxon>
        <taxon>Onygenales</taxon>
        <taxon>Arthrodermataceae</taxon>
        <taxon>Trichophyton</taxon>
    </lineage>
</organism>
<evidence type="ECO:0000313" key="2">
    <source>
        <dbReference type="Proteomes" id="UP000009172"/>
    </source>
</evidence>